<reference evidence="7" key="1">
    <citation type="submission" date="2021-03" db="EMBL/GenBank/DDBJ databases">
        <authorList>
            <person name="Tagirdzhanova G."/>
        </authorList>
    </citation>
    <scope>NUCLEOTIDE SEQUENCE</scope>
</reference>
<evidence type="ECO:0000313" key="8">
    <source>
        <dbReference type="Proteomes" id="UP000664203"/>
    </source>
</evidence>
<keyword evidence="3 5" id="KW-0378">Hydrolase</keyword>
<dbReference type="InterPro" id="IPR022683">
    <property type="entry name" value="Calpain_III"/>
</dbReference>
<name>A0A8H3I8S7_9LECA</name>
<dbReference type="PANTHER" id="PTHR46143:SF1">
    <property type="entry name" value="CALPAIN-7"/>
    <property type="match status" value="1"/>
</dbReference>
<accession>A0A8H3I8S7</accession>
<protein>
    <submittedName>
        <fullName evidence="7">Cysteine protease</fullName>
    </submittedName>
</protein>
<keyword evidence="4 5" id="KW-0788">Thiol protease</keyword>
<comment type="caution">
    <text evidence="7">The sequence shown here is derived from an EMBL/GenBank/DDBJ whole genome shotgun (WGS) entry which is preliminary data.</text>
</comment>
<dbReference type="Pfam" id="PF25435">
    <property type="entry name" value="PalB_C"/>
    <property type="match status" value="1"/>
</dbReference>
<dbReference type="Pfam" id="PF00648">
    <property type="entry name" value="Peptidase_C2"/>
    <property type="match status" value="1"/>
</dbReference>
<feature type="active site" evidence="5">
    <location>
        <position position="137"/>
    </location>
</feature>
<organism evidence="7 8">
    <name type="scientific">Alectoria fallacina</name>
    <dbReference type="NCBI Taxonomy" id="1903189"/>
    <lineage>
        <taxon>Eukaryota</taxon>
        <taxon>Fungi</taxon>
        <taxon>Dikarya</taxon>
        <taxon>Ascomycota</taxon>
        <taxon>Pezizomycotina</taxon>
        <taxon>Lecanoromycetes</taxon>
        <taxon>OSLEUM clade</taxon>
        <taxon>Lecanoromycetidae</taxon>
        <taxon>Lecanorales</taxon>
        <taxon>Lecanorineae</taxon>
        <taxon>Parmeliaceae</taxon>
        <taxon>Alectoria</taxon>
    </lineage>
</organism>
<dbReference type="Gene3D" id="2.60.120.380">
    <property type="match status" value="1"/>
</dbReference>
<evidence type="ECO:0000256" key="1">
    <source>
        <dbReference type="ARBA" id="ARBA00010193"/>
    </source>
</evidence>
<dbReference type="SUPFAM" id="SSF49758">
    <property type="entry name" value="Calpain large subunit, middle domain (domain III)"/>
    <property type="match status" value="2"/>
</dbReference>
<dbReference type="GO" id="GO:0006508">
    <property type="term" value="P:proteolysis"/>
    <property type="evidence" value="ECO:0007669"/>
    <property type="project" value="UniProtKB-KW"/>
</dbReference>
<dbReference type="AlphaFoldDB" id="A0A8H3I8S7"/>
<sequence>MRGQTKLVASPLGESSENVQKYIRGSVKKANALTEPLSERELTTREKIILLEASKLHGSRFPPWISPPTSSEFEPLAGQPCFIDNVEFPLSAAQLGVFDAWRRPRELLEQSRTTPSWCPTMLAHGKVDLVQDITTDCSVVASLCAATARSERGYTDIITRNIYPYDRSLKQLTISTNGKYILQLHFNGCPRSVIIDDRLPVSRTSRALHVTDRNNPGLLWPALVEKAYLKVRGGYDFPGSNSGTDLWVLTGWIPEQTFLQSDDIARNALWRRTFSAFNYGDVLITLGTGKLTPNEEEGLGLAGEHDYAVINMKELEGQQLFLVKNPWSEGTVWKGHVYRGDAMMENANLFQDLCMNDITKTSTRDTEPLAPGTFWMGLNDIFQSFESMYLNWNPGLFSHREDIHFQWNLTESSSPEGSFATNPQYEVRSSVGGTVWALLSRHFTSRDDESDKDPNFSVNDDTVENGFISLYAFDSNGERVFSSDEATVYGPYVDSPNTLLKLELPDWRAYTIVVSGLGLPRSVNTFTLSALSLDSLSLVEARDKYIHTVLQNGVWTPFTAGGNASSSSYRTNPQFSLHLAVTSNVAILLENSSECYPVHVKLVWANGKQIQSIKTRDIVVDSGEYRKGYAFAEIQDVQAGVYTIVCSTFEQGQLGKFTLRVSSTSACAVNRIPAATAGRFVTKVQSALHAPGSEYLWAPLISHRLNRISISARSRVEDSRSKKSTKRFWKLEIHHGHPPSKRIVAVSRDDEFLDGQGGVWIRDFDIEPDMCEDGGLWLVLERLECSVPQTTEYVDIEIFSDCPIKVGDWI</sequence>
<dbReference type="InterPro" id="IPR051297">
    <property type="entry name" value="PalB/RIM13"/>
</dbReference>
<dbReference type="Gene3D" id="3.90.70.10">
    <property type="entry name" value="Cysteine proteinases"/>
    <property type="match status" value="1"/>
</dbReference>
<dbReference type="OrthoDB" id="167576at2759"/>
<evidence type="ECO:0000256" key="4">
    <source>
        <dbReference type="ARBA" id="ARBA00022807"/>
    </source>
</evidence>
<feature type="active site" evidence="5">
    <location>
        <position position="305"/>
    </location>
</feature>
<dbReference type="SMART" id="SM00230">
    <property type="entry name" value="CysPc"/>
    <property type="match status" value="1"/>
</dbReference>
<dbReference type="CDD" id="cd00044">
    <property type="entry name" value="CysPc"/>
    <property type="match status" value="1"/>
</dbReference>
<dbReference type="EMBL" id="CAJPDR010000034">
    <property type="protein sequence ID" value="CAF9909278.1"/>
    <property type="molecule type" value="Genomic_DNA"/>
</dbReference>
<proteinExistence type="inferred from homology"/>
<keyword evidence="2 5" id="KW-0645">Protease</keyword>
<dbReference type="InterPro" id="IPR001300">
    <property type="entry name" value="Peptidase_C2_calpain_cat"/>
</dbReference>
<evidence type="ECO:0000313" key="7">
    <source>
        <dbReference type="EMBL" id="CAF9909278.1"/>
    </source>
</evidence>
<dbReference type="Proteomes" id="UP000664203">
    <property type="component" value="Unassembled WGS sequence"/>
</dbReference>
<dbReference type="SMART" id="SM00720">
    <property type="entry name" value="calpain_III"/>
    <property type="match status" value="1"/>
</dbReference>
<feature type="domain" description="Calpain catalytic" evidence="6">
    <location>
        <begin position="62"/>
        <end position="394"/>
    </location>
</feature>
<comment type="similarity">
    <text evidence="1">Belongs to the peptidase C2 family. PalB/RIM13 subfamily.</text>
</comment>
<feature type="active site" evidence="5">
    <location>
        <position position="325"/>
    </location>
</feature>
<dbReference type="GO" id="GO:0004198">
    <property type="term" value="F:calcium-dependent cysteine-type endopeptidase activity"/>
    <property type="evidence" value="ECO:0007669"/>
    <property type="project" value="InterPro"/>
</dbReference>
<gene>
    <name evidence="7" type="primary">RIM13</name>
    <name evidence="7" type="ORF">ALECFALPRED_005441</name>
</gene>
<dbReference type="SUPFAM" id="SSF54001">
    <property type="entry name" value="Cysteine proteinases"/>
    <property type="match status" value="1"/>
</dbReference>
<evidence type="ECO:0000256" key="5">
    <source>
        <dbReference type="PROSITE-ProRule" id="PRU00239"/>
    </source>
</evidence>
<keyword evidence="8" id="KW-1185">Reference proteome</keyword>
<evidence type="ECO:0000256" key="2">
    <source>
        <dbReference type="ARBA" id="ARBA00022670"/>
    </source>
</evidence>
<evidence type="ECO:0000259" key="6">
    <source>
        <dbReference type="PROSITE" id="PS50203"/>
    </source>
</evidence>
<dbReference type="PROSITE" id="PS50203">
    <property type="entry name" value="CALPAIN_CAT"/>
    <property type="match status" value="1"/>
</dbReference>
<evidence type="ECO:0000256" key="3">
    <source>
        <dbReference type="ARBA" id="ARBA00022801"/>
    </source>
</evidence>
<dbReference type="InterPro" id="IPR036213">
    <property type="entry name" value="Calpain_III_sf"/>
</dbReference>
<dbReference type="InterPro" id="IPR038765">
    <property type="entry name" value="Papain-like_cys_pep_sf"/>
</dbReference>
<dbReference type="PANTHER" id="PTHR46143">
    <property type="entry name" value="CALPAIN-7"/>
    <property type="match status" value="1"/>
</dbReference>